<dbReference type="Proteomes" id="UP001432322">
    <property type="component" value="Unassembled WGS sequence"/>
</dbReference>
<feature type="non-terminal residue" evidence="2">
    <location>
        <position position="1"/>
    </location>
</feature>
<reference evidence="2" key="1">
    <citation type="submission" date="2023-10" db="EMBL/GenBank/DDBJ databases">
        <title>Genome assembly of Pristionchus species.</title>
        <authorList>
            <person name="Yoshida K."/>
            <person name="Sommer R.J."/>
        </authorList>
    </citation>
    <scope>NUCLEOTIDE SEQUENCE</scope>
    <source>
        <strain evidence="2">RS5133</strain>
    </source>
</reference>
<dbReference type="InterPro" id="IPR001283">
    <property type="entry name" value="CRISP-related"/>
</dbReference>
<dbReference type="InterPro" id="IPR014044">
    <property type="entry name" value="CAP_dom"/>
</dbReference>
<accession>A0AAV5V7H5</accession>
<gene>
    <name evidence="2" type="ORF">PFISCL1PPCAC_6889</name>
</gene>
<dbReference type="Pfam" id="PF00188">
    <property type="entry name" value="CAP"/>
    <property type="match status" value="1"/>
</dbReference>
<dbReference type="AlphaFoldDB" id="A0AAV5V7H5"/>
<name>A0AAV5V7H5_9BILA</name>
<feature type="domain" description="SCP" evidence="1">
    <location>
        <begin position="19"/>
        <end position="147"/>
    </location>
</feature>
<dbReference type="SUPFAM" id="SSF55797">
    <property type="entry name" value="PR-1-like"/>
    <property type="match status" value="1"/>
</dbReference>
<evidence type="ECO:0000259" key="1">
    <source>
        <dbReference type="SMART" id="SM00198"/>
    </source>
</evidence>
<sequence length="148" mass="17220">LLVLQLLQSTANAEFNTTLFRAHILNYQNYMRWLHDAPPVVEDQELADSALEWGIHLANNPSERCLHHNQAGGQNIYFAWQAKEMSEYELAHAAMKAFYEEIKLYDYSNPNFYLPAAHFTNLVWKSVKKIGIAHFKRNVLPPKEVYNL</sequence>
<dbReference type="SMART" id="SM00198">
    <property type="entry name" value="SCP"/>
    <property type="match status" value="1"/>
</dbReference>
<dbReference type="InterPro" id="IPR035940">
    <property type="entry name" value="CAP_sf"/>
</dbReference>
<organism evidence="2 3">
    <name type="scientific">Pristionchus fissidentatus</name>
    <dbReference type="NCBI Taxonomy" id="1538716"/>
    <lineage>
        <taxon>Eukaryota</taxon>
        <taxon>Metazoa</taxon>
        <taxon>Ecdysozoa</taxon>
        <taxon>Nematoda</taxon>
        <taxon>Chromadorea</taxon>
        <taxon>Rhabditida</taxon>
        <taxon>Rhabditina</taxon>
        <taxon>Diplogasteromorpha</taxon>
        <taxon>Diplogasteroidea</taxon>
        <taxon>Neodiplogasteridae</taxon>
        <taxon>Pristionchus</taxon>
    </lineage>
</organism>
<keyword evidence="3" id="KW-1185">Reference proteome</keyword>
<comment type="caution">
    <text evidence="2">The sequence shown here is derived from an EMBL/GenBank/DDBJ whole genome shotgun (WGS) entry which is preliminary data.</text>
</comment>
<evidence type="ECO:0000313" key="3">
    <source>
        <dbReference type="Proteomes" id="UP001432322"/>
    </source>
</evidence>
<dbReference type="Gene3D" id="3.40.33.10">
    <property type="entry name" value="CAP"/>
    <property type="match status" value="1"/>
</dbReference>
<proteinExistence type="predicted"/>
<protein>
    <recommendedName>
        <fullName evidence="1">SCP domain-containing protein</fullName>
    </recommendedName>
</protein>
<dbReference type="PANTHER" id="PTHR10334">
    <property type="entry name" value="CYSTEINE-RICH SECRETORY PROTEIN-RELATED"/>
    <property type="match status" value="1"/>
</dbReference>
<dbReference type="EMBL" id="BTSY01000002">
    <property type="protein sequence ID" value="GMT15592.1"/>
    <property type="molecule type" value="Genomic_DNA"/>
</dbReference>
<evidence type="ECO:0000313" key="2">
    <source>
        <dbReference type="EMBL" id="GMT15592.1"/>
    </source>
</evidence>